<dbReference type="Pfam" id="PF00593">
    <property type="entry name" value="TonB_dep_Rec_b-barrel"/>
    <property type="match status" value="1"/>
</dbReference>
<evidence type="ECO:0000256" key="5">
    <source>
        <dbReference type="ARBA" id="ARBA00022729"/>
    </source>
</evidence>
<keyword evidence="7 10" id="KW-0472">Membrane</keyword>
<evidence type="ECO:0000256" key="10">
    <source>
        <dbReference type="PROSITE-ProRule" id="PRU01360"/>
    </source>
</evidence>
<evidence type="ECO:0000259" key="13">
    <source>
        <dbReference type="Pfam" id="PF07715"/>
    </source>
</evidence>
<dbReference type="Gene3D" id="2.170.130.10">
    <property type="entry name" value="TonB-dependent receptor, plug domain"/>
    <property type="match status" value="1"/>
</dbReference>
<evidence type="ECO:0000256" key="3">
    <source>
        <dbReference type="ARBA" id="ARBA00022452"/>
    </source>
</evidence>
<evidence type="ECO:0000256" key="7">
    <source>
        <dbReference type="ARBA" id="ARBA00023136"/>
    </source>
</evidence>
<name>A0A433WJJ4_9BACT</name>
<evidence type="ECO:0000256" key="8">
    <source>
        <dbReference type="ARBA" id="ARBA00023170"/>
    </source>
</evidence>
<feature type="domain" description="TonB-dependent receptor-like beta-barrel" evidence="12">
    <location>
        <begin position="191"/>
        <end position="682"/>
    </location>
</feature>
<reference evidence="14" key="1">
    <citation type="submission" date="2020-05" db="EMBL/GenBank/DDBJ databases">
        <title>Chitinophaga laudate sp. nov., isolated from a tropical peat swamp.</title>
        <authorList>
            <person name="Goh C.B.S."/>
            <person name="Lee M.S."/>
            <person name="Parimannan S."/>
            <person name="Pasbakhsh P."/>
            <person name="Yule C.M."/>
            <person name="Rajandas H."/>
            <person name="Loke S."/>
            <person name="Croft L."/>
            <person name="Tan J.B.L."/>
        </authorList>
    </citation>
    <scope>NUCLEOTIDE SEQUENCE</scope>
    <source>
        <strain evidence="14">Mgbs1</strain>
    </source>
</reference>
<evidence type="ECO:0000313" key="14">
    <source>
        <dbReference type="EMBL" id="NSL88717.1"/>
    </source>
</evidence>
<gene>
    <name evidence="14" type="ORF">ECE50_017885</name>
</gene>
<dbReference type="Pfam" id="PF07715">
    <property type="entry name" value="Plug"/>
    <property type="match status" value="1"/>
</dbReference>
<dbReference type="PANTHER" id="PTHR30069:SF29">
    <property type="entry name" value="HEMOGLOBIN AND HEMOGLOBIN-HAPTOGLOBIN-BINDING PROTEIN 1-RELATED"/>
    <property type="match status" value="1"/>
</dbReference>
<organism evidence="14 15">
    <name type="scientific">Chitinophaga solisilvae</name>
    <dbReference type="NCBI Taxonomy" id="1233460"/>
    <lineage>
        <taxon>Bacteria</taxon>
        <taxon>Pseudomonadati</taxon>
        <taxon>Bacteroidota</taxon>
        <taxon>Chitinophagia</taxon>
        <taxon>Chitinophagales</taxon>
        <taxon>Chitinophagaceae</taxon>
        <taxon>Chitinophaga</taxon>
    </lineage>
</organism>
<dbReference type="InterPro" id="IPR037066">
    <property type="entry name" value="Plug_dom_sf"/>
</dbReference>
<dbReference type="InterPro" id="IPR012910">
    <property type="entry name" value="Plug_dom"/>
</dbReference>
<evidence type="ECO:0000256" key="2">
    <source>
        <dbReference type="ARBA" id="ARBA00022448"/>
    </source>
</evidence>
<dbReference type="PROSITE" id="PS52016">
    <property type="entry name" value="TONB_DEPENDENT_REC_3"/>
    <property type="match status" value="1"/>
</dbReference>
<dbReference type="InterPro" id="IPR039426">
    <property type="entry name" value="TonB-dep_rcpt-like"/>
</dbReference>
<dbReference type="OrthoDB" id="9764669at2"/>
<keyword evidence="9 10" id="KW-0998">Cell outer membrane</keyword>
<evidence type="ECO:0000256" key="1">
    <source>
        <dbReference type="ARBA" id="ARBA00004571"/>
    </source>
</evidence>
<dbReference type="SUPFAM" id="SSF56935">
    <property type="entry name" value="Porins"/>
    <property type="match status" value="1"/>
</dbReference>
<dbReference type="Proteomes" id="UP000281028">
    <property type="component" value="Unassembled WGS sequence"/>
</dbReference>
<dbReference type="PANTHER" id="PTHR30069">
    <property type="entry name" value="TONB-DEPENDENT OUTER MEMBRANE RECEPTOR"/>
    <property type="match status" value="1"/>
</dbReference>
<dbReference type="Gene3D" id="2.40.170.20">
    <property type="entry name" value="TonB-dependent receptor, beta-barrel domain"/>
    <property type="match status" value="1"/>
</dbReference>
<keyword evidence="15" id="KW-1185">Reference proteome</keyword>
<dbReference type="GO" id="GO:0015344">
    <property type="term" value="F:siderophore uptake transmembrane transporter activity"/>
    <property type="evidence" value="ECO:0007669"/>
    <property type="project" value="TreeGrafter"/>
</dbReference>
<comment type="similarity">
    <text evidence="10 11">Belongs to the TonB-dependent receptor family.</text>
</comment>
<keyword evidence="3 10" id="KW-1134">Transmembrane beta strand</keyword>
<dbReference type="InterPro" id="IPR000531">
    <property type="entry name" value="Beta-barrel_TonB"/>
</dbReference>
<proteinExistence type="inferred from homology"/>
<dbReference type="EMBL" id="RIAR02000001">
    <property type="protein sequence ID" value="NSL88717.1"/>
    <property type="molecule type" value="Genomic_DNA"/>
</dbReference>
<evidence type="ECO:0000313" key="15">
    <source>
        <dbReference type="Proteomes" id="UP000281028"/>
    </source>
</evidence>
<evidence type="ECO:0000256" key="4">
    <source>
        <dbReference type="ARBA" id="ARBA00022692"/>
    </source>
</evidence>
<sequence length="713" mass="79421">MRILSFVYTLLLCIISLSARSQADSSKRVRELQGVEVKAAGIAPESVAGKTAMPVTVITRKTLDMMGSRRLDEVLREQTGLAVVNDIKGGARAVGLQMQGFSAAYTMIMIDGQPMIGRNTGDFDLSRITVSDIERIEIIKGASSALFGSEALAGVVNIVTRQHIKAPQALASFRYGSLNNTDATLEGETPWHKGKGTAYLSANFYHTDGFTVNPYLTRGVTAPPYNSVTLQGRARYAVNAVTSFSFAGRLAGRRSVMVNSYGKDELHTSRDAMKEDDMNASVIMYNNLSGGTRLKTQYYITRYASDQLTTLPAAGVTYAKHTFTQYLHRGEVQAAHDFRGGWSLTGGTGGTMETMRHESYRDAANMQGFFAYTQADWKPHEQFNALAGIRYDHHNTYGGRLNPSAGIRYTPVSWLTLKTSVGTGFKTPDFRERYQIFTNSQQGYTVLGAAVLDDALRQMQQAGQISEIRQVADRIGKNLQAEKSVSYNIGVSVSVPSNVRVEVNGFFHNVHHLINTIQVATKTNYQQVFSYMNLDRVTMKGLEASIGWKPLTGLDITAGYQLLYALDEGVKDSIRAGVYPYKTIRNNNTGDSRKSVAGDYFGLENRSRHMFNLRMFYEYAPWGVTASFRLNYRSRYGFDDANGNRFIDRYDTFVNSYCLLFASLEKKLYNRHLSIQLTADNVLGYTDMLMPAQPGRIVMAGLSWRFFKDSKKQ</sequence>
<keyword evidence="2 10" id="KW-0813">Transport</keyword>
<protein>
    <submittedName>
        <fullName evidence="14">TonB-dependent receptor</fullName>
    </submittedName>
</protein>
<dbReference type="AlphaFoldDB" id="A0A433WJJ4"/>
<keyword evidence="5" id="KW-0732">Signal</keyword>
<evidence type="ECO:0000259" key="12">
    <source>
        <dbReference type="Pfam" id="PF00593"/>
    </source>
</evidence>
<dbReference type="InterPro" id="IPR036942">
    <property type="entry name" value="Beta-barrel_TonB_sf"/>
</dbReference>
<feature type="domain" description="TonB-dependent receptor plug" evidence="13">
    <location>
        <begin position="50"/>
        <end position="155"/>
    </location>
</feature>
<keyword evidence="4 10" id="KW-0812">Transmembrane</keyword>
<evidence type="ECO:0000256" key="6">
    <source>
        <dbReference type="ARBA" id="ARBA00023077"/>
    </source>
</evidence>
<evidence type="ECO:0000256" key="9">
    <source>
        <dbReference type="ARBA" id="ARBA00023237"/>
    </source>
</evidence>
<dbReference type="GO" id="GO:0009279">
    <property type="term" value="C:cell outer membrane"/>
    <property type="evidence" value="ECO:0007669"/>
    <property type="project" value="UniProtKB-SubCell"/>
</dbReference>
<evidence type="ECO:0000256" key="11">
    <source>
        <dbReference type="RuleBase" id="RU003357"/>
    </source>
</evidence>
<accession>A0A433WJJ4</accession>
<dbReference type="GO" id="GO:0044718">
    <property type="term" value="P:siderophore transmembrane transport"/>
    <property type="evidence" value="ECO:0007669"/>
    <property type="project" value="TreeGrafter"/>
</dbReference>
<keyword evidence="8 14" id="KW-0675">Receptor</keyword>
<keyword evidence="6 11" id="KW-0798">TonB box</keyword>
<comment type="caution">
    <text evidence="14">The sequence shown here is derived from an EMBL/GenBank/DDBJ whole genome shotgun (WGS) entry which is preliminary data.</text>
</comment>
<comment type="subcellular location">
    <subcellularLocation>
        <location evidence="1 10">Cell outer membrane</location>
        <topology evidence="1 10">Multi-pass membrane protein</topology>
    </subcellularLocation>
</comment>